<feature type="domain" description="EamA" evidence="7">
    <location>
        <begin position="177"/>
        <end position="305"/>
    </location>
</feature>
<evidence type="ECO:0000256" key="3">
    <source>
        <dbReference type="ARBA" id="ARBA00022692"/>
    </source>
</evidence>
<protein>
    <submittedName>
        <fullName evidence="8">DMT family transporter</fullName>
    </submittedName>
</protein>
<feature type="transmembrane region" description="Helical" evidence="6">
    <location>
        <begin position="203"/>
        <end position="223"/>
    </location>
</feature>
<evidence type="ECO:0000256" key="5">
    <source>
        <dbReference type="ARBA" id="ARBA00023136"/>
    </source>
</evidence>
<dbReference type="InterPro" id="IPR050638">
    <property type="entry name" value="AA-Vitamin_Transporters"/>
</dbReference>
<dbReference type="RefSeq" id="WP_208008624.1">
    <property type="nucleotide sequence ID" value="NZ_CP071796.1"/>
</dbReference>
<gene>
    <name evidence="8" type="ORF">J1M35_17990</name>
</gene>
<comment type="subcellular location">
    <subcellularLocation>
        <location evidence="1">Membrane</location>
        <topology evidence="1">Multi-pass membrane protein</topology>
    </subcellularLocation>
</comment>
<evidence type="ECO:0000256" key="1">
    <source>
        <dbReference type="ARBA" id="ARBA00004141"/>
    </source>
</evidence>
<keyword evidence="4 6" id="KW-1133">Transmembrane helix</keyword>
<dbReference type="KEGG" id="otd:J1M35_17990"/>
<feature type="transmembrane region" description="Helical" evidence="6">
    <location>
        <begin position="235"/>
        <end position="254"/>
    </location>
</feature>
<evidence type="ECO:0000313" key="8">
    <source>
        <dbReference type="EMBL" id="QTD44916.1"/>
    </source>
</evidence>
<keyword evidence="9" id="KW-1185">Reference proteome</keyword>
<accession>A0A975CFN9</accession>
<dbReference type="SUPFAM" id="SSF103481">
    <property type="entry name" value="Multidrug resistance efflux transporter EmrE"/>
    <property type="match status" value="2"/>
</dbReference>
<comment type="similarity">
    <text evidence="2">Belongs to the EamA transporter family.</text>
</comment>
<evidence type="ECO:0000313" key="9">
    <source>
        <dbReference type="Proteomes" id="UP000663903"/>
    </source>
</evidence>
<dbReference type="EMBL" id="CP071796">
    <property type="protein sequence ID" value="QTD44916.1"/>
    <property type="molecule type" value="Genomic_DNA"/>
</dbReference>
<evidence type="ECO:0000256" key="2">
    <source>
        <dbReference type="ARBA" id="ARBA00007362"/>
    </source>
</evidence>
<proteinExistence type="inferred from homology"/>
<dbReference type="Proteomes" id="UP000663903">
    <property type="component" value="Chromosome"/>
</dbReference>
<name>A0A975CFN9_9BURK</name>
<feature type="domain" description="EamA" evidence="7">
    <location>
        <begin position="22"/>
        <end position="150"/>
    </location>
</feature>
<dbReference type="PANTHER" id="PTHR32322">
    <property type="entry name" value="INNER MEMBRANE TRANSPORTER"/>
    <property type="match status" value="1"/>
</dbReference>
<dbReference type="Pfam" id="PF00892">
    <property type="entry name" value="EamA"/>
    <property type="match status" value="2"/>
</dbReference>
<feature type="transmembrane region" description="Helical" evidence="6">
    <location>
        <begin position="21"/>
        <end position="43"/>
    </location>
</feature>
<feature type="transmembrane region" description="Helical" evidence="6">
    <location>
        <begin position="172"/>
        <end position="191"/>
    </location>
</feature>
<keyword evidence="3 6" id="KW-0812">Transmembrane</keyword>
<evidence type="ECO:0000256" key="6">
    <source>
        <dbReference type="SAM" id="Phobius"/>
    </source>
</evidence>
<dbReference type="PANTHER" id="PTHR32322:SF2">
    <property type="entry name" value="EAMA DOMAIN-CONTAINING PROTEIN"/>
    <property type="match status" value="1"/>
</dbReference>
<feature type="transmembrane region" description="Helical" evidence="6">
    <location>
        <begin position="142"/>
        <end position="160"/>
    </location>
</feature>
<dbReference type="GO" id="GO:0016020">
    <property type="term" value="C:membrane"/>
    <property type="evidence" value="ECO:0007669"/>
    <property type="project" value="UniProtKB-SubCell"/>
</dbReference>
<feature type="transmembrane region" description="Helical" evidence="6">
    <location>
        <begin position="55"/>
        <end position="76"/>
    </location>
</feature>
<feature type="transmembrane region" description="Helical" evidence="6">
    <location>
        <begin position="88"/>
        <end position="108"/>
    </location>
</feature>
<keyword evidence="5 6" id="KW-0472">Membrane</keyword>
<reference evidence="8" key="1">
    <citation type="submission" date="2021-03" db="EMBL/GenBank/DDBJ databases">
        <title>Ottowia sp. 27C isolated from the cloaca of a Giant Asian pond turtle (Heosemys grandis).</title>
        <authorList>
            <person name="Spergser J."/>
            <person name="Busse H.-J."/>
        </authorList>
    </citation>
    <scope>NUCLEOTIDE SEQUENCE</scope>
    <source>
        <strain evidence="8">27C</strain>
    </source>
</reference>
<dbReference type="InterPro" id="IPR000620">
    <property type="entry name" value="EamA_dom"/>
</dbReference>
<dbReference type="AlphaFoldDB" id="A0A975CFN9"/>
<organism evidence="8 9">
    <name type="scientific">Ottowia testudinis</name>
    <dbReference type="NCBI Taxonomy" id="2816950"/>
    <lineage>
        <taxon>Bacteria</taxon>
        <taxon>Pseudomonadati</taxon>
        <taxon>Pseudomonadota</taxon>
        <taxon>Betaproteobacteria</taxon>
        <taxon>Burkholderiales</taxon>
        <taxon>Comamonadaceae</taxon>
        <taxon>Ottowia</taxon>
    </lineage>
</organism>
<evidence type="ECO:0000259" key="7">
    <source>
        <dbReference type="Pfam" id="PF00892"/>
    </source>
</evidence>
<evidence type="ECO:0000256" key="4">
    <source>
        <dbReference type="ARBA" id="ARBA00022989"/>
    </source>
</evidence>
<feature type="transmembrane region" description="Helical" evidence="6">
    <location>
        <begin position="114"/>
        <end position="135"/>
    </location>
</feature>
<sequence length="318" mass="33157">MSGSAAPSVTSGPQGDARLLAGFWLGVLGVACFAITLPATRLATGTAADPQLSPWFVTFGRAALAGLLSAAYLAVVRSPWPARAQWRDLSLSMLGNCVGYPLLLAWALRSVTATHAAVITALLPLVTAMVAAWALHQRARPAFWACAVLGSALVVAFAWLRAGGNGGFGFDAADGLLGLAVIAASVGYIYGAKVTPALGAERVICWVCLGALPLTLPAALWLWPANAGEIRPSSWAGFVYVGTVSMWAGFFAWYRGLDWGGALRVSQTQLLQPFLAMLFAWPLLGERLDAVSVGFALAVVATVFVGRRVSVSAPASKN</sequence>
<dbReference type="InterPro" id="IPR037185">
    <property type="entry name" value="EmrE-like"/>
</dbReference>